<feature type="binding site" evidence="13">
    <location>
        <position position="73"/>
    </location>
    <ligand>
        <name>Mg(2+)</name>
        <dbReference type="ChEBI" id="CHEBI:18420"/>
    </ligand>
</feature>
<evidence type="ECO:0000256" key="9">
    <source>
        <dbReference type="ARBA" id="ARBA00023172"/>
    </source>
</evidence>
<keyword evidence="5 13" id="KW-0255">Endonuclease</keyword>
<dbReference type="GO" id="GO:0006310">
    <property type="term" value="P:DNA recombination"/>
    <property type="evidence" value="ECO:0007669"/>
    <property type="project" value="UniProtKB-UniRule"/>
</dbReference>
<dbReference type="EMBL" id="SOEG01000012">
    <property type="protein sequence ID" value="TDX51555.1"/>
    <property type="molecule type" value="Genomic_DNA"/>
</dbReference>
<keyword evidence="10 13" id="KW-0234">DNA repair</keyword>
<evidence type="ECO:0000256" key="1">
    <source>
        <dbReference type="ARBA" id="ARBA00004496"/>
    </source>
</evidence>
<keyword evidence="8 13" id="KW-0460">Magnesium</keyword>
<comment type="function">
    <text evidence="13">Endonuclease that resolves Holliday junction intermediates in genetic recombination. Cleaves mobile four-strand junctions by introducing symmetrical nicks in paired strands. Promotes annealing of linear ssDNA with homologous dsDNA. Required for DNA repair, homologous recombination and chromosome segregation.</text>
</comment>
<dbReference type="InterPro" id="IPR004612">
    <property type="entry name" value="Resolv_RecU"/>
</dbReference>
<evidence type="ECO:0000256" key="2">
    <source>
        <dbReference type="ARBA" id="ARBA00022490"/>
    </source>
</evidence>
<dbReference type="SUPFAM" id="SSF52980">
    <property type="entry name" value="Restriction endonuclease-like"/>
    <property type="match status" value="1"/>
</dbReference>
<reference evidence="14 15" key="1">
    <citation type="submission" date="2019-03" db="EMBL/GenBank/DDBJ databases">
        <title>Subsurface microbial communities from deep shales in Ohio and West Virginia, USA.</title>
        <authorList>
            <person name="Wrighton K."/>
        </authorList>
    </citation>
    <scope>NUCLEOTIDE SEQUENCE [LARGE SCALE GENOMIC DNA]</scope>
    <source>
        <strain evidence="14 15">MSL 6dP</strain>
    </source>
</reference>
<dbReference type="STRING" id="926561.GCA_000379025_00173"/>
<dbReference type="AlphaFoldDB" id="A0A4V3GYB4"/>
<dbReference type="PIRSF" id="PIRSF037785">
    <property type="entry name" value="RecU"/>
    <property type="match status" value="1"/>
</dbReference>
<dbReference type="GO" id="GO:0000287">
    <property type="term" value="F:magnesium ion binding"/>
    <property type="evidence" value="ECO:0007669"/>
    <property type="project" value="UniProtKB-UniRule"/>
</dbReference>
<feature type="binding site" evidence="13">
    <location>
        <position position="58"/>
    </location>
    <ligand>
        <name>Mg(2+)</name>
        <dbReference type="ChEBI" id="CHEBI:18420"/>
    </ligand>
</feature>
<dbReference type="GO" id="GO:0003676">
    <property type="term" value="F:nucleic acid binding"/>
    <property type="evidence" value="ECO:0007669"/>
    <property type="project" value="InterPro"/>
</dbReference>
<dbReference type="GO" id="GO:0008821">
    <property type="term" value="F:crossover junction DNA endonuclease activity"/>
    <property type="evidence" value="ECO:0007669"/>
    <property type="project" value="UniProtKB-EC"/>
</dbReference>
<feature type="site" description="Transition state stabilizer" evidence="13">
    <location>
        <position position="75"/>
    </location>
</feature>
<dbReference type="CDD" id="cd22354">
    <property type="entry name" value="RecU-like"/>
    <property type="match status" value="1"/>
</dbReference>
<evidence type="ECO:0000256" key="3">
    <source>
        <dbReference type="ARBA" id="ARBA00022722"/>
    </source>
</evidence>
<protein>
    <recommendedName>
        <fullName evidence="12 13">Holliday junction resolvase RecU</fullName>
        <ecNumber evidence="13">3.1.21.10</ecNumber>
    </recommendedName>
    <alternativeName>
        <fullName evidence="13">Recombination protein U homolog</fullName>
    </alternativeName>
</protein>
<keyword evidence="4 13" id="KW-0479">Metal-binding</keyword>
<dbReference type="Proteomes" id="UP000295832">
    <property type="component" value="Unassembled WGS sequence"/>
</dbReference>
<feature type="binding site" evidence="13">
    <location>
        <position position="60"/>
    </location>
    <ligand>
        <name>Mg(2+)</name>
        <dbReference type="ChEBI" id="CHEBI:18420"/>
    </ligand>
</feature>
<evidence type="ECO:0000256" key="10">
    <source>
        <dbReference type="ARBA" id="ARBA00023204"/>
    </source>
</evidence>
<gene>
    <name evidence="13" type="primary">recU</name>
    <name evidence="14" type="ORF">C7959_11255</name>
</gene>
<feature type="binding site" evidence="13">
    <location>
        <position position="92"/>
    </location>
    <ligand>
        <name>Mg(2+)</name>
        <dbReference type="ChEBI" id="CHEBI:18420"/>
    </ligand>
</feature>
<evidence type="ECO:0000256" key="5">
    <source>
        <dbReference type="ARBA" id="ARBA00022759"/>
    </source>
</evidence>
<dbReference type="Gene3D" id="3.40.1350.10">
    <property type="match status" value="1"/>
</dbReference>
<sequence length="175" mass="20336">MYYGGRGQLLEQMIEESNKQYSLQQIAVIQKIPTPVKVLNVNNRTGRITNGFYDKKSTVDYIGVFQGVSIAFDAKETSVNTRFDLSNVKEHQYYYLKNWSESGGISFLIIQFTNLDESYYLPFEILDEFWTKMLSGGRKSIPYDMIAKDRYKIRSRGLIFLDYLSIVDDVLNEKS</sequence>
<proteinExistence type="inferred from homology"/>
<comment type="similarity">
    <text evidence="11 13">Belongs to the RecU family.</text>
</comment>
<dbReference type="GO" id="GO:0007059">
    <property type="term" value="P:chromosome segregation"/>
    <property type="evidence" value="ECO:0007669"/>
    <property type="project" value="UniProtKB-UniRule"/>
</dbReference>
<comment type="subcellular location">
    <subcellularLocation>
        <location evidence="1 13">Cytoplasm</location>
    </subcellularLocation>
</comment>
<comment type="caution">
    <text evidence="14">The sequence shown here is derived from an EMBL/GenBank/DDBJ whole genome shotgun (WGS) entry which is preliminary data.</text>
</comment>
<evidence type="ECO:0000256" key="8">
    <source>
        <dbReference type="ARBA" id="ARBA00022842"/>
    </source>
</evidence>
<keyword evidence="3 13" id="KW-0540">Nuclease</keyword>
<comment type="catalytic activity">
    <reaction evidence="13">
        <text>Endonucleolytic cleavage at a junction such as a reciprocal single-stranded crossover between two homologous DNA duplexes (Holliday junction).</text>
        <dbReference type="EC" id="3.1.21.10"/>
    </reaction>
</comment>
<dbReference type="InterPro" id="IPR011335">
    <property type="entry name" value="Restrct_endonuc-II-like"/>
</dbReference>
<evidence type="ECO:0000256" key="12">
    <source>
        <dbReference type="ARBA" id="ARBA00029523"/>
    </source>
</evidence>
<dbReference type="Pfam" id="PF03838">
    <property type="entry name" value="RecU"/>
    <property type="match status" value="1"/>
</dbReference>
<keyword evidence="2 13" id="KW-0963">Cytoplasm</keyword>
<accession>A0A4V3GYB4</accession>
<keyword evidence="15" id="KW-1185">Reference proteome</keyword>
<name>A0A4V3GYB4_9FIRM</name>
<dbReference type="InterPro" id="IPR011856">
    <property type="entry name" value="tRNA_endonuc-like_dom_sf"/>
</dbReference>
<organism evidence="14 15">
    <name type="scientific">Orenia marismortui</name>
    <dbReference type="NCBI Taxonomy" id="46469"/>
    <lineage>
        <taxon>Bacteria</taxon>
        <taxon>Bacillati</taxon>
        <taxon>Bacillota</taxon>
        <taxon>Clostridia</taxon>
        <taxon>Halanaerobiales</taxon>
        <taxon>Halobacteroidaceae</taxon>
        <taxon>Orenia</taxon>
    </lineage>
</organism>
<dbReference type="NCBIfam" id="NF002581">
    <property type="entry name" value="PRK02234.1-2"/>
    <property type="match status" value="1"/>
</dbReference>
<dbReference type="HAMAP" id="MF_00130">
    <property type="entry name" value="RecU"/>
    <property type="match status" value="1"/>
</dbReference>
<evidence type="ECO:0000256" key="6">
    <source>
        <dbReference type="ARBA" id="ARBA00022763"/>
    </source>
</evidence>
<keyword evidence="6 13" id="KW-0227">DNA damage</keyword>
<evidence type="ECO:0000256" key="7">
    <source>
        <dbReference type="ARBA" id="ARBA00022801"/>
    </source>
</evidence>
<evidence type="ECO:0000313" key="14">
    <source>
        <dbReference type="EMBL" id="TDX51555.1"/>
    </source>
</evidence>
<keyword evidence="9 13" id="KW-0233">DNA recombination</keyword>
<evidence type="ECO:0000313" key="15">
    <source>
        <dbReference type="Proteomes" id="UP000295832"/>
    </source>
</evidence>
<dbReference type="EC" id="3.1.21.10" evidence="13"/>
<comment type="cofactor">
    <cofactor evidence="13">
        <name>Mg(2+)</name>
        <dbReference type="ChEBI" id="CHEBI:18420"/>
    </cofactor>
    <text evidence="13">Binds 1 Mg(2+) ion per subunit.</text>
</comment>
<evidence type="ECO:0000256" key="13">
    <source>
        <dbReference type="HAMAP-Rule" id="MF_00130"/>
    </source>
</evidence>
<keyword evidence="7 13" id="KW-0378">Hydrolase</keyword>
<evidence type="ECO:0000256" key="4">
    <source>
        <dbReference type="ARBA" id="ARBA00022723"/>
    </source>
</evidence>
<dbReference type="GO" id="GO:0005737">
    <property type="term" value="C:cytoplasm"/>
    <property type="evidence" value="ECO:0007669"/>
    <property type="project" value="UniProtKB-SubCell"/>
</dbReference>
<dbReference type="GO" id="GO:0006281">
    <property type="term" value="P:DNA repair"/>
    <property type="evidence" value="ECO:0007669"/>
    <property type="project" value="UniProtKB-UniRule"/>
</dbReference>
<evidence type="ECO:0000256" key="11">
    <source>
        <dbReference type="ARBA" id="ARBA00023447"/>
    </source>
</evidence>
<dbReference type="RefSeq" id="WP_134116637.1">
    <property type="nucleotide sequence ID" value="NZ_SOEG01000012.1"/>
</dbReference>